<comment type="similarity">
    <text evidence="1 5">Belongs to the bacterial ribosomal protein bL28 family.</text>
</comment>
<dbReference type="InterPro" id="IPR001383">
    <property type="entry name" value="Ribosomal_bL28_bact-type"/>
</dbReference>
<dbReference type="GO" id="GO:0005840">
    <property type="term" value="C:ribosome"/>
    <property type="evidence" value="ECO:0007669"/>
    <property type="project" value="UniProtKB-KW"/>
</dbReference>
<dbReference type="GO" id="GO:0006412">
    <property type="term" value="P:translation"/>
    <property type="evidence" value="ECO:0007669"/>
    <property type="project" value="UniProtKB-UniRule"/>
</dbReference>
<dbReference type="Gene3D" id="2.30.170.40">
    <property type="entry name" value="Ribosomal protein L28/L24"/>
    <property type="match status" value="1"/>
</dbReference>
<proteinExistence type="inferred from homology"/>
<dbReference type="GO" id="GO:1990904">
    <property type="term" value="C:ribonucleoprotein complex"/>
    <property type="evidence" value="ECO:0007669"/>
    <property type="project" value="UniProtKB-KW"/>
</dbReference>
<evidence type="ECO:0000256" key="1">
    <source>
        <dbReference type="ARBA" id="ARBA00008760"/>
    </source>
</evidence>
<gene>
    <name evidence="5 6" type="primary">rpmB</name>
    <name evidence="6" type="ORF">ENV54_07320</name>
</gene>
<reference evidence="6" key="1">
    <citation type="journal article" date="2020" name="mSystems">
        <title>Genome- and Community-Level Interaction Insights into Carbon Utilization and Element Cycling Functions of Hydrothermarchaeota in Hydrothermal Sediment.</title>
        <authorList>
            <person name="Zhou Z."/>
            <person name="Liu Y."/>
            <person name="Xu W."/>
            <person name="Pan J."/>
            <person name="Luo Z.H."/>
            <person name="Li M."/>
        </authorList>
    </citation>
    <scope>NUCLEOTIDE SEQUENCE [LARGE SCALE GENOMIC DNA]</scope>
    <source>
        <strain evidence="6">SpSt-769</strain>
    </source>
</reference>
<evidence type="ECO:0000256" key="2">
    <source>
        <dbReference type="ARBA" id="ARBA00022980"/>
    </source>
</evidence>
<evidence type="ECO:0000256" key="3">
    <source>
        <dbReference type="ARBA" id="ARBA00023274"/>
    </source>
</evidence>
<dbReference type="InterPro" id="IPR037147">
    <property type="entry name" value="Ribosomal_bL28_sf"/>
</dbReference>
<dbReference type="PANTHER" id="PTHR39080:SF1">
    <property type="entry name" value="LARGE RIBOSOMAL SUBUNIT PROTEIN BL28A"/>
    <property type="match status" value="1"/>
</dbReference>
<evidence type="ECO:0000313" key="6">
    <source>
        <dbReference type="EMBL" id="HGH61090.1"/>
    </source>
</evidence>
<dbReference type="AlphaFoldDB" id="A0A7C4ETY6"/>
<keyword evidence="2 5" id="KW-0689">Ribosomal protein</keyword>
<name>A0A7C4ETY6_9BACT</name>
<accession>A0A7C4ETY6</accession>
<dbReference type="HAMAP" id="MF_00373">
    <property type="entry name" value="Ribosomal_bL28"/>
    <property type="match status" value="1"/>
</dbReference>
<sequence length="65" mass="7260">MSRICEICGKGPLRGYNVSHAHNRTKKISLPNLQTVRILTADGKTVRRAKVCTRCIRSNKVLKAP</sequence>
<dbReference type="InterPro" id="IPR026569">
    <property type="entry name" value="Ribosomal_bL28"/>
</dbReference>
<dbReference type="InterPro" id="IPR050096">
    <property type="entry name" value="Bacterial_rp_bL28"/>
</dbReference>
<comment type="caution">
    <text evidence="6">The sequence shown here is derived from an EMBL/GenBank/DDBJ whole genome shotgun (WGS) entry which is preliminary data.</text>
</comment>
<dbReference type="GO" id="GO:0003735">
    <property type="term" value="F:structural constituent of ribosome"/>
    <property type="evidence" value="ECO:0007669"/>
    <property type="project" value="InterPro"/>
</dbReference>
<dbReference type="PANTHER" id="PTHR39080">
    <property type="entry name" value="50S RIBOSOMAL PROTEIN L28"/>
    <property type="match status" value="1"/>
</dbReference>
<dbReference type="Pfam" id="PF00830">
    <property type="entry name" value="Ribosomal_L28"/>
    <property type="match status" value="1"/>
</dbReference>
<dbReference type="EMBL" id="DTGT01000229">
    <property type="protein sequence ID" value="HGH61090.1"/>
    <property type="molecule type" value="Genomic_DNA"/>
</dbReference>
<dbReference type="SUPFAM" id="SSF143800">
    <property type="entry name" value="L28p-like"/>
    <property type="match status" value="1"/>
</dbReference>
<keyword evidence="3 5" id="KW-0687">Ribonucleoprotein</keyword>
<dbReference type="InterPro" id="IPR034704">
    <property type="entry name" value="Ribosomal_bL28/bL31-like_sf"/>
</dbReference>
<organism evidence="6">
    <name type="scientific">Desulfomonile tiedjei</name>
    <dbReference type="NCBI Taxonomy" id="2358"/>
    <lineage>
        <taxon>Bacteria</taxon>
        <taxon>Pseudomonadati</taxon>
        <taxon>Thermodesulfobacteriota</taxon>
        <taxon>Desulfomonilia</taxon>
        <taxon>Desulfomonilales</taxon>
        <taxon>Desulfomonilaceae</taxon>
        <taxon>Desulfomonile</taxon>
    </lineage>
</organism>
<protein>
    <recommendedName>
        <fullName evidence="4 5">Large ribosomal subunit protein bL28</fullName>
    </recommendedName>
</protein>
<evidence type="ECO:0000256" key="5">
    <source>
        <dbReference type="HAMAP-Rule" id="MF_00373"/>
    </source>
</evidence>
<evidence type="ECO:0000256" key="4">
    <source>
        <dbReference type="ARBA" id="ARBA00035174"/>
    </source>
</evidence>
<dbReference type="NCBIfam" id="TIGR00009">
    <property type="entry name" value="L28"/>
    <property type="match status" value="1"/>
</dbReference>